<feature type="transmembrane region" description="Helical" evidence="1">
    <location>
        <begin position="28"/>
        <end position="46"/>
    </location>
</feature>
<keyword evidence="1" id="KW-0812">Transmembrane</keyword>
<evidence type="ECO:0000256" key="1">
    <source>
        <dbReference type="SAM" id="Phobius"/>
    </source>
</evidence>
<feature type="transmembrane region" description="Helical" evidence="1">
    <location>
        <begin position="270"/>
        <end position="290"/>
    </location>
</feature>
<proteinExistence type="predicted"/>
<sequence length="299" mass="34478">MLVESFDRSASFYDKLNSTKNLISLEKIGVLLAVTAFMGHLGMIAWNRNLPILIPFMEDLISKNYLSAIYTPFSILLYYEVYLLILAIPNSITKAIGKQFEIISLIIIRDVFKDLSYLGENSFDMAHPDVLYPVLIDMVGALIMFLFVGVFYHLNRDKIGLPIVKSLEKFVKFKKIISLLLTIIFLALSIFHFSDWINNLLIHDYTTGQRVAETGFYQQLFTVIIFADIFILIISFMYSDSYELTFRNAGYVISTLLIRFGFAVEKPFDLVFFITAIAFGVLLLLIYRYFVKYTRPINL</sequence>
<feature type="transmembrane region" description="Helical" evidence="1">
    <location>
        <begin position="245"/>
        <end position="264"/>
    </location>
</feature>
<evidence type="ECO:0000313" key="3">
    <source>
        <dbReference type="Proteomes" id="UP000226525"/>
    </source>
</evidence>
<keyword evidence="1" id="KW-0472">Membrane</keyword>
<reference evidence="3" key="1">
    <citation type="submission" date="2017-09" db="EMBL/GenBank/DDBJ databases">
        <title>The Reconstruction of 2,631 Draft Metagenome-Assembled Genomes from the Global Oceans.</title>
        <authorList>
            <person name="Tully B.J."/>
            <person name="Graham E.D."/>
            <person name="Heidelberg J.F."/>
        </authorList>
    </citation>
    <scope>NUCLEOTIDE SEQUENCE [LARGE SCALE GENOMIC DNA]</scope>
</reference>
<dbReference type="AlphaFoldDB" id="A0A2D6YLU2"/>
<evidence type="ECO:0000313" key="2">
    <source>
        <dbReference type="EMBL" id="MAH64065.1"/>
    </source>
</evidence>
<organism evidence="2 3">
    <name type="scientific">SAR324 cluster bacterium</name>
    <dbReference type="NCBI Taxonomy" id="2024889"/>
    <lineage>
        <taxon>Bacteria</taxon>
        <taxon>Deltaproteobacteria</taxon>
        <taxon>SAR324 cluster</taxon>
    </lineage>
</organism>
<dbReference type="EMBL" id="NZEX01000131">
    <property type="protein sequence ID" value="MAH64065.1"/>
    <property type="molecule type" value="Genomic_DNA"/>
</dbReference>
<feature type="transmembrane region" description="Helical" evidence="1">
    <location>
        <begin position="66"/>
        <end position="88"/>
    </location>
</feature>
<feature type="transmembrane region" description="Helical" evidence="1">
    <location>
        <begin position="217"/>
        <end position="238"/>
    </location>
</feature>
<comment type="caution">
    <text evidence="2">The sequence shown here is derived from an EMBL/GenBank/DDBJ whole genome shotgun (WGS) entry which is preliminary data.</text>
</comment>
<feature type="transmembrane region" description="Helical" evidence="1">
    <location>
        <begin position="176"/>
        <end position="197"/>
    </location>
</feature>
<gene>
    <name evidence="2" type="ORF">CMN54_11600</name>
</gene>
<accession>A0A2D6YLU2</accession>
<name>A0A2D6YLU2_9DELT</name>
<protein>
    <submittedName>
        <fullName evidence="2">Uncharacterized protein</fullName>
    </submittedName>
</protein>
<keyword evidence="1" id="KW-1133">Transmembrane helix</keyword>
<dbReference type="Proteomes" id="UP000226525">
    <property type="component" value="Unassembled WGS sequence"/>
</dbReference>
<feature type="transmembrane region" description="Helical" evidence="1">
    <location>
        <begin position="130"/>
        <end position="155"/>
    </location>
</feature>